<dbReference type="EMBL" id="SDMP01000010">
    <property type="protein sequence ID" value="RYR32879.1"/>
    <property type="molecule type" value="Genomic_DNA"/>
</dbReference>
<keyword evidence="3" id="KW-0805">Transcription regulation</keyword>
<dbReference type="GO" id="GO:0016592">
    <property type="term" value="C:mediator complex"/>
    <property type="evidence" value="ECO:0007669"/>
    <property type="project" value="InterPro"/>
</dbReference>
<dbReference type="Proteomes" id="UP000289738">
    <property type="component" value="Chromosome A10"/>
</dbReference>
<comment type="subcellular location">
    <subcellularLocation>
        <location evidence="1">Nucleus</location>
    </subcellularLocation>
</comment>
<keyword evidence="8" id="KW-1185">Reference proteome</keyword>
<evidence type="ECO:0000256" key="2">
    <source>
        <dbReference type="ARBA" id="ARBA00008048"/>
    </source>
</evidence>
<dbReference type="PANTHER" id="PTHR13130">
    <property type="entry name" value="34 KDA TRANSCRIPTIONAL CO-ACTIVATOR-RELATED"/>
    <property type="match status" value="1"/>
</dbReference>
<dbReference type="GO" id="GO:0003713">
    <property type="term" value="F:transcription coactivator activity"/>
    <property type="evidence" value="ECO:0007669"/>
    <property type="project" value="TreeGrafter"/>
</dbReference>
<protein>
    <recommendedName>
        <fullName evidence="9">Mediator of RNA polymerase II transcription subunit 27</fullName>
    </recommendedName>
</protein>
<dbReference type="InterPro" id="IPR021627">
    <property type="entry name" value="Mediator_Med27"/>
</dbReference>
<dbReference type="STRING" id="3818.A0A445B2J2"/>
<evidence type="ECO:0000256" key="6">
    <source>
        <dbReference type="SAM" id="MobiDB-lite"/>
    </source>
</evidence>
<name>A0A445B2J2_ARAHY</name>
<reference evidence="7 8" key="1">
    <citation type="submission" date="2019-01" db="EMBL/GenBank/DDBJ databases">
        <title>Sequencing of cultivated peanut Arachis hypogaea provides insights into genome evolution and oil improvement.</title>
        <authorList>
            <person name="Chen X."/>
        </authorList>
    </citation>
    <scope>NUCLEOTIDE SEQUENCE [LARGE SCALE GENOMIC DNA]</scope>
    <source>
        <strain evidence="8">cv. Fuhuasheng</strain>
        <tissue evidence="7">Leaves</tissue>
    </source>
</reference>
<sequence>MFSLLGCEALKTAQMQQSQQAPPHSTSTPPPAPPSSTGGSAAEAPPKQVALAMDKLGEAERIIADIRIGADRVLEALFVAASQPHHGTKPLQLFLKEDACMRRYLQDLRSLGKELEESGVLSESVRSRKDFWGLHMPLVCPDGAMVAYAWKRQLAGQAGASAVDRTRLALKAFTDQKRRFFPHLDYGLETNESASKKRCGSVESTVDPKEESSFLKILPDVLKSVEKEVPNLKISTFERLDWLKRASTLTSSTNENSLEHNYPGSNKLRLGSLGNVAAEKIAVIEMLVPSTFRVVIALHPAGSTDPDAVAFFAPEESGSYVHARGFSVHHVFRHITDYAATALQYFLGNQVEASLYCLLLPDSVFKTMQVSFAFSGTSSFSYLDSDLQEADQCLAYCMSIKRATAPMNDLYHVNLKTRNFWIQKFPNQFDHYLTTTG</sequence>
<gene>
    <name evidence="7" type="ORF">Ahy_A10g047404</name>
</gene>
<feature type="region of interest" description="Disordered" evidence="6">
    <location>
        <begin position="13"/>
        <end position="44"/>
    </location>
</feature>
<dbReference type="AlphaFoldDB" id="A0A445B2J2"/>
<dbReference type="PANTHER" id="PTHR13130:SF4">
    <property type="entry name" value="MEDIATOR OF RNA POLYMERASE II TRANSCRIPTION SUBUNIT 27"/>
    <property type="match status" value="1"/>
</dbReference>
<evidence type="ECO:0000313" key="7">
    <source>
        <dbReference type="EMBL" id="RYR32879.1"/>
    </source>
</evidence>
<evidence type="ECO:0000313" key="8">
    <source>
        <dbReference type="Proteomes" id="UP000289738"/>
    </source>
</evidence>
<accession>A0A445B2J2</accession>
<evidence type="ECO:0000256" key="3">
    <source>
        <dbReference type="ARBA" id="ARBA00023015"/>
    </source>
</evidence>
<evidence type="ECO:0000256" key="1">
    <source>
        <dbReference type="ARBA" id="ARBA00004123"/>
    </source>
</evidence>
<evidence type="ECO:0008006" key="9">
    <source>
        <dbReference type="Google" id="ProtNLM"/>
    </source>
</evidence>
<dbReference type="GO" id="GO:0006357">
    <property type="term" value="P:regulation of transcription by RNA polymerase II"/>
    <property type="evidence" value="ECO:0007669"/>
    <property type="project" value="TreeGrafter"/>
</dbReference>
<evidence type="ECO:0000256" key="4">
    <source>
        <dbReference type="ARBA" id="ARBA00023163"/>
    </source>
</evidence>
<feature type="compositionally biased region" description="Low complexity" evidence="6">
    <location>
        <begin position="35"/>
        <end position="44"/>
    </location>
</feature>
<keyword evidence="4" id="KW-0804">Transcription</keyword>
<comment type="similarity">
    <text evidence="2">Belongs to the Mediator complex subunit 27 family.</text>
</comment>
<evidence type="ECO:0000256" key="5">
    <source>
        <dbReference type="ARBA" id="ARBA00023242"/>
    </source>
</evidence>
<keyword evidence="5" id="KW-0539">Nucleus</keyword>
<proteinExistence type="inferred from homology"/>
<comment type="caution">
    <text evidence="7">The sequence shown here is derived from an EMBL/GenBank/DDBJ whole genome shotgun (WGS) entry which is preliminary data.</text>
</comment>
<organism evidence="7 8">
    <name type="scientific">Arachis hypogaea</name>
    <name type="common">Peanut</name>
    <dbReference type="NCBI Taxonomy" id="3818"/>
    <lineage>
        <taxon>Eukaryota</taxon>
        <taxon>Viridiplantae</taxon>
        <taxon>Streptophyta</taxon>
        <taxon>Embryophyta</taxon>
        <taxon>Tracheophyta</taxon>
        <taxon>Spermatophyta</taxon>
        <taxon>Magnoliopsida</taxon>
        <taxon>eudicotyledons</taxon>
        <taxon>Gunneridae</taxon>
        <taxon>Pentapetalae</taxon>
        <taxon>rosids</taxon>
        <taxon>fabids</taxon>
        <taxon>Fabales</taxon>
        <taxon>Fabaceae</taxon>
        <taxon>Papilionoideae</taxon>
        <taxon>50 kb inversion clade</taxon>
        <taxon>dalbergioids sensu lato</taxon>
        <taxon>Dalbergieae</taxon>
        <taxon>Pterocarpus clade</taxon>
        <taxon>Arachis</taxon>
    </lineage>
</organism>